<feature type="compositionally biased region" description="Basic residues" evidence="1">
    <location>
        <begin position="165"/>
        <end position="177"/>
    </location>
</feature>
<evidence type="ECO:0000256" key="1">
    <source>
        <dbReference type="SAM" id="MobiDB-lite"/>
    </source>
</evidence>
<keyword evidence="3" id="KW-1185">Reference proteome</keyword>
<proteinExistence type="predicted"/>
<protein>
    <submittedName>
        <fullName evidence="2">Uncharacterized protein</fullName>
    </submittedName>
</protein>
<feature type="compositionally biased region" description="Basic and acidic residues" evidence="1">
    <location>
        <begin position="259"/>
        <end position="271"/>
    </location>
</feature>
<dbReference type="EMBL" id="JARBHB010000005">
    <property type="protein sequence ID" value="KAJ8882635.1"/>
    <property type="molecule type" value="Genomic_DNA"/>
</dbReference>
<dbReference type="Proteomes" id="UP001159363">
    <property type="component" value="Chromosome 4"/>
</dbReference>
<evidence type="ECO:0000313" key="3">
    <source>
        <dbReference type="Proteomes" id="UP001159363"/>
    </source>
</evidence>
<comment type="caution">
    <text evidence="2">The sequence shown here is derived from an EMBL/GenBank/DDBJ whole genome shotgun (WGS) entry which is preliminary data.</text>
</comment>
<evidence type="ECO:0000313" key="2">
    <source>
        <dbReference type="EMBL" id="KAJ8882635.1"/>
    </source>
</evidence>
<feature type="region of interest" description="Disordered" evidence="1">
    <location>
        <begin position="164"/>
        <end position="215"/>
    </location>
</feature>
<organism evidence="2 3">
    <name type="scientific">Dryococelus australis</name>
    <dbReference type="NCBI Taxonomy" id="614101"/>
    <lineage>
        <taxon>Eukaryota</taxon>
        <taxon>Metazoa</taxon>
        <taxon>Ecdysozoa</taxon>
        <taxon>Arthropoda</taxon>
        <taxon>Hexapoda</taxon>
        <taxon>Insecta</taxon>
        <taxon>Pterygota</taxon>
        <taxon>Neoptera</taxon>
        <taxon>Polyneoptera</taxon>
        <taxon>Phasmatodea</taxon>
        <taxon>Verophasmatodea</taxon>
        <taxon>Anareolatae</taxon>
        <taxon>Phasmatidae</taxon>
        <taxon>Eurycanthinae</taxon>
        <taxon>Dryococelus</taxon>
    </lineage>
</organism>
<sequence length="496" mass="54832">MHTSIFPLIIGGDDGLSLETARLPTRRNRFNTRRGPSGFSQVGIVLDDAIGRRIFSGISLSLRPFVLALLHFRLSSPTSALKTSLLRAAQTSQLNSADLFSLFPLTAVLLVYATPDVLTTWRHRAALSLTSLPPQSQHSRPRVIRVSSAGRSTRVLGLVRVLSPTRRRRPDRRRRHLTSPGTRPRCSDPRRHGQTNISPPGRSFTEKPATGPTSCVVEHQTSRSPVYLKIFCAPGKYVHGHRMVQPRHDGIEPESQMCRGKDDGAGRHEKSVVPQSPLDGIGRTKRGVACIVKSSHIHQDNRITGQRYGSLSPSRSCKLICSKASRLIGSIPLCTVVHQPQSSFPQLCATSLERCRGRGYVTSQLEAACDYSGRRRVGLPPERAQGQARQPAARRQTGCLPDECKGLDRRSLPAGAKRVFNVESLLRTVAIIAMALSYKFEQSNRDRDYVNTKWNTCGISHIGLATLPGIESGSPWWEARRQTAQPLQPFYSVMNV</sequence>
<gene>
    <name evidence="2" type="ORF">PR048_014447</name>
</gene>
<accession>A0ABQ9HEE4</accession>
<reference evidence="2 3" key="1">
    <citation type="submission" date="2023-02" db="EMBL/GenBank/DDBJ databases">
        <title>LHISI_Scaffold_Assembly.</title>
        <authorList>
            <person name="Stuart O.P."/>
            <person name="Cleave R."/>
            <person name="Magrath M.J.L."/>
            <person name="Mikheyev A.S."/>
        </authorList>
    </citation>
    <scope>NUCLEOTIDE SEQUENCE [LARGE SCALE GENOMIC DNA]</scope>
    <source>
        <strain evidence="2">Daus_M_001</strain>
        <tissue evidence="2">Leg muscle</tissue>
    </source>
</reference>
<feature type="region of interest" description="Disordered" evidence="1">
    <location>
        <begin position="251"/>
        <end position="278"/>
    </location>
</feature>
<name>A0ABQ9HEE4_9NEOP</name>